<evidence type="ECO:0000256" key="6">
    <source>
        <dbReference type="SAM" id="MobiDB-lite"/>
    </source>
</evidence>
<comment type="caution">
    <text evidence="8">The sequence shown here is derived from an EMBL/GenBank/DDBJ whole genome shotgun (WGS) entry which is preliminary data.</text>
</comment>
<dbReference type="GO" id="GO:0016020">
    <property type="term" value="C:membrane"/>
    <property type="evidence" value="ECO:0007669"/>
    <property type="project" value="UniProtKB-SubCell"/>
</dbReference>
<dbReference type="Pfam" id="PF13520">
    <property type="entry name" value="AA_permease_2"/>
    <property type="match status" value="1"/>
</dbReference>
<evidence type="ECO:0000256" key="7">
    <source>
        <dbReference type="SAM" id="Phobius"/>
    </source>
</evidence>
<feature type="transmembrane region" description="Helical" evidence="7">
    <location>
        <begin position="483"/>
        <end position="502"/>
    </location>
</feature>
<dbReference type="AlphaFoldDB" id="A0A9P9WEK0"/>
<dbReference type="PANTHER" id="PTHR45649">
    <property type="entry name" value="AMINO-ACID PERMEASE BAT1"/>
    <property type="match status" value="1"/>
</dbReference>
<dbReference type="InterPro" id="IPR002293">
    <property type="entry name" value="AA/rel_permease1"/>
</dbReference>
<keyword evidence="5 7" id="KW-0472">Membrane</keyword>
<dbReference type="PANTHER" id="PTHR45649:SF5">
    <property type="entry name" value="GABA TRANSPORTER (EUROFUNG)-RELATED"/>
    <property type="match status" value="1"/>
</dbReference>
<reference evidence="8" key="1">
    <citation type="submission" date="2021-03" db="EMBL/GenBank/DDBJ databases">
        <title>Revisited historic fungal species revealed as producer of novel bioactive compounds through whole genome sequencing and comparative genomics.</title>
        <authorList>
            <person name="Vignolle G.A."/>
            <person name="Hochenegger N."/>
            <person name="Mach R.L."/>
            <person name="Mach-Aigner A.R."/>
            <person name="Javad Rahimi M."/>
            <person name="Salim K.A."/>
            <person name="Chan C.M."/>
            <person name="Lim L.B.L."/>
            <person name="Cai F."/>
            <person name="Druzhinina I.S."/>
            <person name="U'Ren J.M."/>
            <person name="Derntl C."/>
        </authorList>
    </citation>
    <scope>NUCLEOTIDE SEQUENCE</scope>
    <source>
        <strain evidence="8">TUCIM 5799</strain>
    </source>
</reference>
<feature type="transmembrane region" description="Helical" evidence="7">
    <location>
        <begin position="407"/>
        <end position="433"/>
    </location>
</feature>
<feature type="compositionally biased region" description="Low complexity" evidence="6">
    <location>
        <begin position="25"/>
        <end position="37"/>
    </location>
</feature>
<evidence type="ECO:0000313" key="8">
    <source>
        <dbReference type="EMBL" id="KAI1859469.1"/>
    </source>
</evidence>
<feature type="transmembrane region" description="Helical" evidence="7">
    <location>
        <begin position="453"/>
        <end position="471"/>
    </location>
</feature>
<name>A0A9P9WEK0_9PEZI</name>
<feature type="transmembrane region" description="Helical" evidence="7">
    <location>
        <begin position="55"/>
        <end position="74"/>
    </location>
</feature>
<evidence type="ECO:0000256" key="3">
    <source>
        <dbReference type="ARBA" id="ARBA00022692"/>
    </source>
</evidence>
<sequence length="523" mass="58019">MGQDEMAGIQLASVESRDRASHPRSPVYSSESPPEEASFIQKQTRTRRLFNEKQLFAFSLVYMGTWSAVPANMYYSMYNGGPSAWFISYIVVVIGALFQCATFGEIASIQPIAGAQYFWTYHFAPRPTKRFLTWLQGWVTWTAYVATFASSLNFGTAILEGLISLNYPGYEVVGWRTTLISLASLMVIALVNLYAFRIVPWFELLSGIVNICIFLVFIIVFLVMAPKNSGEIITTSNVSSGWDNYYVASQVGALSNIWLFTGFEAVIHMGEETKHAKKIVPRSLFWSIATNAGLGFVMLIVTLFCMPPVDVILDAASPVVAILLYVTKSTQATTALATFQWFLSFSATMGNAASVSRLTWAWGRDGALPRYFGHVDGKYRIPFRAVLLTCFIVALLTLLNIGSETYIALGAITSLSSMAMYLSYAMVLAVVLYARLTSSIKFGPWNWGRYGTFINIAALVYSVYALIWLPFPQTLPVDGANMNYSGPVLGAVLIFAISLWFIRMNIWQGPNRAIVDLVLRTGD</sequence>
<proteinExistence type="predicted"/>
<comment type="subcellular location">
    <subcellularLocation>
        <location evidence="1">Membrane</location>
        <topology evidence="1">Multi-pass membrane protein</topology>
    </subcellularLocation>
</comment>
<protein>
    <recommendedName>
        <fullName evidence="10">Amino acid permease</fullName>
    </recommendedName>
</protein>
<feature type="transmembrane region" description="Helical" evidence="7">
    <location>
        <begin position="131"/>
        <end position="152"/>
    </location>
</feature>
<keyword evidence="3 7" id="KW-0812">Transmembrane</keyword>
<keyword evidence="2" id="KW-0813">Transport</keyword>
<evidence type="ECO:0000256" key="4">
    <source>
        <dbReference type="ARBA" id="ARBA00022989"/>
    </source>
</evidence>
<keyword evidence="4 7" id="KW-1133">Transmembrane helix</keyword>
<evidence type="ECO:0000256" key="5">
    <source>
        <dbReference type="ARBA" id="ARBA00023136"/>
    </source>
</evidence>
<evidence type="ECO:0000313" key="9">
    <source>
        <dbReference type="Proteomes" id="UP000829685"/>
    </source>
</evidence>
<feature type="transmembrane region" description="Helical" evidence="7">
    <location>
        <begin position="86"/>
        <end position="119"/>
    </location>
</feature>
<keyword evidence="9" id="KW-1185">Reference proteome</keyword>
<evidence type="ECO:0000256" key="1">
    <source>
        <dbReference type="ARBA" id="ARBA00004141"/>
    </source>
</evidence>
<feature type="transmembrane region" description="Helical" evidence="7">
    <location>
        <begin position="284"/>
        <end position="304"/>
    </location>
</feature>
<dbReference type="Gene3D" id="1.20.1740.10">
    <property type="entry name" value="Amino acid/polyamine transporter I"/>
    <property type="match status" value="1"/>
</dbReference>
<evidence type="ECO:0008006" key="10">
    <source>
        <dbReference type="Google" id="ProtNLM"/>
    </source>
</evidence>
<dbReference type="EMBL" id="JAFIMR010000034">
    <property type="protein sequence ID" value="KAI1859469.1"/>
    <property type="molecule type" value="Genomic_DNA"/>
</dbReference>
<feature type="transmembrane region" description="Helical" evidence="7">
    <location>
        <begin position="381"/>
        <end position="401"/>
    </location>
</feature>
<dbReference type="GO" id="GO:0022857">
    <property type="term" value="F:transmembrane transporter activity"/>
    <property type="evidence" value="ECO:0007669"/>
    <property type="project" value="InterPro"/>
</dbReference>
<feature type="transmembrane region" description="Helical" evidence="7">
    <location>
        <begin position="172"/>
        <end position="194"/>
    </location>
</feature>
<evidence type="ECO:0000256" key="2">
    <source>
        <dbReference type="ARBA" id="ARBA00022448"/>
    </source>
</evidence>
<dbReference type="PIRSF" id="PIRSF006060">
    <property type="entry name" value="AA_transporter"/>
    <property type="match status" value="1"/>
</dbReference>
<feature type="transmembrane region" description="Helical" evidence="7">
    <location>
        <begin position="245"/>
        <end position="263"/>
    </location>
</feature>
<feature type="region of interest" description="Disordered" evidence="6">
    <location>
        <begin position="13"/>
        <end position="37"/>
    </location>
</feature>
<gene>
    <name evidence="8" type="ORF">JX265_010472</name>
</gene>
<dbReference type="Proteomes" id="UP000829685">
    <property type="component" value="Unassembled WGS sequence"/>
</dbReference>
<organism evidence="8 9">
    <name type="scientific">Neoarthrinium moseri</name>
    <dbReference type="NCBI Taxonomy" id="1658444"/>
    <lineage>
        <taxon>Eukaryota</taxon>
        <taxon>Fungi</taxon>
        <taxon>Dikarya</taxon>
        <taxon>Ascomycota</taxon>
        <taxon>Pezizomycotina</taxon>
        <taxon>Sordariomycetes</taxon>
        <taxon>Xylariomycetidae</taxon>
        <taxon>Amphisphaeriales</taxon>
        <taxon>Apiosporaceae</taxon>
        <taxon>Neoarthrinium</taxon>
    </lineage>
</organism>
<accession>A0A9P9WEK0</accession>
<feature type="transmembrane region" description="Helical" evidence="7">
    <location>
        <begin position="201"/>
        <end position="225"/>
    </location>
</feature>